<dbReference type="EMBL" id="JAKEVY010000002">
    <property type="protein sequence ID" value="MCF1715008.1"/>
    <property type="molecule type" value="Genomic_DNA"/>
</dbReference>
<accession>A0ABS9BIS0</accession>
<comment type="caution">
    <text evidence="1">The sequence shown here is derived from an EMBL/GenBank/DDBJ whole genome shotgun (WGS) entry which is preliminary data.</text>
</comment>
<name>A0ABS9BIS0_9BACT</name>
<keyword evidence="2" id="KW-1185">Reference proteome</keyword>
<dbReference type="Pfam" id="PF14054">
    <property type="entry name" value="DUF4249"/>
    <property type="match status" value="1"/>
</dbReference>
<dbReference type="InterPro" id="IPR025345">
    <property type="entry name" value="DUF4249"/>
</dbReference>
<reference evidence="1 2" key="1">
    <citation type="submission" date="2022-01" db="EMBL/GenBank/DDBJ databases">
        <title>Flavihumibacter sp. nov., isolated from sediment of a river.</title>
        <authorList>
            <person name="Liu H."/>
        </authorList>
    </citation>
    <scope>NUCLEOTIDE SEQUENCE [LARGE SCALE GENOMIC DNA]</scope>
    <source>
        <strain evidence="1 2">RY-1</strain>
    </source>
</reference>
<evidence type="ECO:0000313" key="1">
    <source>
        <dbReference type="EMBL" id="MCF1715008.1"/>
    </source>
</evidence>
<evidence type="ECO:0000313" key="2">
    <source>
        <dbReference type="Proteomes" id="UP001200145"/>
    </source>
</evidence>
<dbReference type="RefSeq" id="WP_234865958.1">
    <property type="nucleotide sequence ID" value="NZ_JAKEVY010000002.1"/>
</dbReference>
<dbReference type="Proteomes" id="UP001200145">
    <property type="component" value="Unassembled WGS sequence"/>
</dbReference>
<sequence length="293" mass="32868">MRILLLTLIFLTTLVACERSVDFDLDKQEPKLVVEATIEARQAPLVFLSRSLDFFSEINPEILTGSFVRNAIVRISNGSRTHQLKEYSIPTPAGTIIYYSIDSSNLATAFPGVEGTSYRLEIEVDGKTYTATTTIPVHAKTVDSIWWRPSENNPDTNKVVLWARVTDPPGFGNYIRFFTSTNGGPFNPGFNSVFDDQIVDGSRYDIQVEKGINRNEEIDFETYSFFDKGDTVILKFTNIDKANYDFWRTMEYNYGSIGSPFGNPTKVLSNISGGALGYFGGYSVQFDTLVIPR</sequence>
<organism evidence="1 2">
    <name type="scientific">Flavihumibacter fluminis</name>
    <dbReference type="NCBI Taxonomy" id="2909236"/>
    <lineage>
        <taxon>Bacteria</taxon>
        <taxon>Pseudomonadati</taxon>
        <taxon>Bacteroidota</taxon>
        <taxon>Chitinophagia</taxon>
        <taxon>Chitinophagales</taxon>
        <taxon>Chitinophagaceae</taxon>
        <taxon>Flavihumibacter</taxon>
    </lineage>
</organism>
<proteinExistence type="predicted"/>
<dbReference type="PROSITE" id="PS51257">
    <property type="entry name" value="PROKAR_LIPOPROTEIN"/>
    <property type="match status" value="1"/>
</dbReference>
<protein>
    <submittedName>
        <fullName evidence="1">DUF4249 domain-containing protein</fullName>
    </submittedName>
</protein>
<gene>
    <name evidence="1" type="ORF">L0U88_10260</name>
</gene>